<feature type="region of interest" description="Disordered" evidence="1">
    <location>
        <begin position="141"/>
        <end position="166"/>
    </location>
</feature>
<reference evidence="2" key="1">
    <citation type="journal article" date="2011" name="Environ. Microbiol.">
        <title>Time-series analyses of Monterey Bay coastal microbial picoplankton using a 'genome proxy' microarray.</title>
        <authorList>
            <person name="Rich V.I."/>
            <person name="Pham V.D."/>
            <person name="Eppley J."/>
            <person name="Shi Y."/>
            <person name="DeLong E.F."/>
        </authorList>
    </citation>
    <scope>NUCLEOTIDE SEQUENCE</scope>
</reference>
<dbReference type="AlphaFoldDB" id="E0XY45"/>
<dbReference type="EMBL" id="GU474917">
    <property type="protein sequence ID" value="ADI19336.1"/>
    <property type="molecule type" value="Genomic_DNA"/>
</dbReference>
<protein>
    <submittedName>
        <fullName evidence="2">Uncharacterized protein</fullName>
    </submittedName>
</protein>
<sequence length="166" mass="19009">MAFHPYPHLIRGLFKAHRSGPPPGLTLASAWTGIDRPVSGPWPATRLPVSDSLSLRLRQWPRPRRRPMTRWLIMQKARGRGSSRFRRLWTQGFRICFTPLDGVLFTFPSRYWFTIGLRVVLSLGGWSPLLRTGFHVPRPTRDPAGAFSSSRTGVLPSSPRLPRRFR</sequence>
<name>E0XY45_9DELT</name>
<dbReference type="AntiFam" id="ANF00024">
    <property type="entry name" value="Antisense to 23S rRNA"/>
</dbReference>
<proteinExistence type="predicted"/>
<evidence type="ECO:0000256" key="1">
    <source>
        <dbReference type="SAM" id="MobiDB-lite"/>
    </source>
</evidence>
<evidence type="ECO:0000313" key="2">
    <source>
        <dbReference type="EMBL" id="ADI19336.1"/>
    </source>
</evidence>
<accession>E0XY45</accession>
<organism evidence="2">
    <name type="scientific">uncultured delta proteobacterium HF0500_03A04</name>
    <dbReference type="NCBI Taxonomy" id="710834"/>
    <lineage>
        <taxon>Bacteria</taxon>
        <taxon>Deltaproteobacteria</taxon>
        <taxon>environmental samples</taxon>
    </lineage>
</organism>